<evidence type="ECO:0000256" key="1">
    <source>
        <dbReference type="SAM" id="MobiDB-lite"/>
    </source>
</evidence>
<dbReference type="Gramene" id="MELO3C028351.2.1">
    <property type="protein sequence ID" value="MELO3C028351.2.1"/>
    <property type="gene ID" value="MELO3C028351.2"/>
</dbReference>
<protein>
    <submittedName>
        <fullName evidence="2">Uncharacterized protein</fullName>
    </submittedName>
</protein>
<dbReference type="EnsemblPlants" id="MELO3C028351.2.1">
    <property type="protein sequence ID" value="MELO3C028351.2.1"/>
    <property type="gene ID" value="MELO3C028351.2"/>
</dbReference>
<accession>A0A9I9E3X4</accession>
<evidence type="ECO:0000313" key="2">
    <source>
        <dbReference type="EnsemblPlants" id="MELO3C028351.2.1"/>
    </source>
</evidence>
<sequence>GLDSRLGSGQIETGATTSDGFRRSTTGTIRSLSDDWLYFHAAEGDGGYGRTKDAWR</sequence>
<feature type="compositionally biased region" description="Polar residues" evidence="1">
    <location>
        <begin position="10"/>
        <end position="25"/>
    </location>
</feature>
<feature type="region of interest" description="Disordered" evidence="1">
    <location>
        <begin position="1"/>
        <end position="25"/>
    </location>
</feature>
<dbReference type="AlphaFoldDB" id="A0A9I9E3X4"/>
<organism evidence="2">
    <name type="scientific">Cucumis melo</name>
    <name type="common">Muskmelon</name>
    <dbReference type="NCBI Taxonomy" id="3656"/>
    <lineage>
        <taxon>Eukaryota</taxon>
        <taxon>Viridiplantae</taxon>
        <taxon>Streptophyta</taxon>
        <taxon>Embryophyta</taxon>
        <taxon>Tracheophyta</taxon>
        <taxon>Spermatophyta</taxon>
        <taxon>Magnoliopsida</taxon>
        <taxon>eudicotyledons</taxon>
        <taxon>Gunneridae</taxon>
        <taxon>Pentapetalae</taxon>
        <taxon>rosids</taxon>
        <taxon>fabids</taxon>
        <taxon>Cucurbitales</taxon>
        <taxon>Cucurbitaceae</taxon>
        <taxon>Benincaseae</taxon>
        <taxon>Cucumis</taxon>
    </lineage>
</organism>
<reference evidence="2" key="1">
    <citation type="submission" date="2023-03" db="UniProtKB">
        <authorList>
            <consortium name="EnsemblPlants"/>
        </authorList>
    </citation>
    <scope>IDENTIFICATION</scope>
</reference>
<name>A0A9I9E3X4_CUCME</name>
<proteinExistence type="predicted"/>